<dbReference type="EMBL" id="CAMGYJ010000010">
    <property type="protein sequence ID" value="CAI0546394.1"/>
    <property type="molecule type" value="Genomic_DNA"/>
</dbReference>
<evidence type="ECO:0000259" key="1">
    <source>
        <dbReference type="SMART" id="SM00256"/>
    </source>
</evidence>
<comment type="caution">
    <text evidence="2">The sequence shown here is derived from an EMBL/GenBank/DDBJ whole genome shotgun (WGS) entry which is preliminary data.</text>
</comment>
<dbReference type="CDD" id="cd22157">
    <property type="entry name" value="F-box_AtFBW1-like"/>
    <property type="match status" value="1"/>
</dbReference>
<accession>A0AAV0QMM9</accession>
<proteinExistence type="predicted"/>
<dbReference type="InterPro" id="IPR036047">
    <property type="entry name" value="F-box-like_dom_sf"/>
</dbReference>
<dbReference type="SMART" id="SM00256">
    <property type="entry name" value="FBOX"/>
    <property type="match status" value="1"/>
</dbReference>
<name>A0AAV0QMM9_9ROSI</name>
<dbReference type="Gene3D" id="1.20.1280.50">
    <property type="match status" value="1"/>
</dbReference>
<protein>
    <recommendedName>
        <fullName evidence="1">F-box domain-containing protein</fullName>
    </recommendedName>
</protein>
<dbReference type="AlphaFoldDB" id="A0AAV0QMM9"/>
<dbReference type="PANTHER" id="PTHR33207">
    <property type="entry name" value="F-BOX DOMAIN CONTAINING PROTEIN-RELATED"/>
    <property type="match status" value="1"/>
</dbReference>
<organism evidence="2 3">
    <name type="scientific">Linum tenue</name>
    <dbReference type="NCBI Taxonomy" id="586396"/>
    <lineage>
        <taxon>Eukaryota</taxon>
        <taxon>Viridiplantae</taxon>
        <taxon>Streptophyta</taxon>
        <taxon>Embryophyta</taxon>
        <taxon>Tracheophyta</taxon>
        <taxon>Spermatophyta</taxon>
        <taxon>Magnoliopsida</taxon>
        <taxon>eudicotyledons</taxon>
        <taxon>Gunneridae</taxon>
        <taxon>Pentapetalae</taxon>
        <taxon>rosids</taxon>
        <taxon>fabids</taxon>
        <taxon>Malpighiales</taxon>
        <taxon>Linaceae</taxon>
        <taxon>Linum</taxon>
    </lineage>
</organism>
<dbReference type="Pfam" id="PF12937">
    <property type="entry name" value="F-box-like"/>
    <property type="match status" value="1"/>
</dbReference>
<gene>
    <name evidence="2" type="ORF">LITE_LOCUS43951</name>
</gene>
<keyword evidence="3" id="KW-1185">Reference proteome</keyword>
<reference evidence="2" key="1">
    <citation type="submission" date="2022-08" db="EMBL/GenBank/DDBJ databases">
        <authorList>
            <person name="Gutierrez-Valencia J."/>
        </authorList>
    </citation>
    <scope>NUCLEOTIDE SEQUENCE</scope>
</reference>
<dbReference type="InterPro" id="IPR001810">
    <property type="entry name" value="F-box_dom"/>
</dbReference>
<sequence>MALLRGKRFRSCSEENPSMVSTLGDDLLGEILIRLPDTKSAFRCKPVCKRWRSLISSPSFSRRFVSHHQSTGEARTSASSYGRRQRPAIDKNCSELGRTYVLCNPFTKQWMALPLAPEKAVGYEAPVTRHDDLYKQHLPIRSEADPPLSLMNKLGDDLLIRILIRLLNLINACRCRPVFSQPFVSHPPEQ</sequence>
<evidence type="ECO:0000313" key="2">
    <source>
        <dbReference type="EMBL" id="CAI0546394.1"/>
    </source>
</evidence>
<evidence type="ECO:0000313" key="3">
    <source>
        <dbReference type="Proteomes" id="UP001154282"/>
    </source>
</evidence>
<feature type="domain" description="F-box" evidence="1">
    <location>
        <begin position="23"/>
        <end position="64"/>
    </location>
</feature>
<dbReference type="SUPFAM" id="SSF81383">
    <property type="entry name" value="F-box domain"/>
    <property type="match status" value="1"/>
</dbReference>
<dbReference type="Proteomes" id="UP001154282">
    <property type="component" value="Unassembled WGS sequence"/>
</dbReference>